<proteinExistence type="predicted"/>
<protein>
    <submittedName>
        <fullName evidence="2">Uncharacterized protein</fullName>
    </submittedName>
</protein>
<sequence>MTPHGARAGNGLLPFRMGSSGRGWDREPPVSGFSSPAAEKQCPYKVTTTAGIVTEPYTARLTGATCQYS</sequence>
<name>A0A6N9V2F6_STRMI</name>
<evidence type="ECO:0000313" key="3">
    <source>
        <dbReference type="Proteomes" id="UP000471648"/>
    </source>
</evidence>
<evidence type="ECO:0000256" key="1">
    <source>
        <dbReference type="SAM" id="MobiDB-lite"/>
    </source>
</evidence>
<dbReference type="Proteomes" id="UP000471648">
    <property type="component" value="Unassembled WGS sequence"/>
</dbReference>
<accession>A0A6N9V2F6</accession>
<dbReference type="EMBL" id="JAAGME010000114">
    <property type="protein sequence ID" value="NEB65815.1"/>
    <property type="molecule type" value="Genomic_DNA"/>
</dbReference>
<feature type="region of interest" description="Disordered" evidence="1">
    <location>
        <begin position="1"/>
        <end position="39"/>
    </location>
</feature>
<dbReference type="AlphaFoldDB" id="A0A6N9V2F6"/>
<evidence type="ECO:0000313" key="2">
    <source>
        <dbReference type="EMBL" id="NEB65815.1"/>
    </source>
</evidence>
<reference evidence="2 3" key="1">
    <citation type="submission" date="2020-01" db="EMBL/GenBank/DDBJ databases">
        <title>Insect and environment-associated Actinomycetes.</title>
        <authorList>
            <person name="Currrie C."/>
            <person name="Chevrette M."/>
            <person name="Carlson C."/>
            <person name="Stubbendieck R."/>
            <person name="Wendt-Pienkowski E."/>
        </authorList>
    </citation>
    <scope>NUCLEOTIDE SEQUENCE [LARGE SCALE GENOMIC DNA]</scope>
    <source>
        <strain evidence="2 3">SID14438</strain>
    </source>
</reference>
<organism evidence="2 3">
    <name type="scientific">Streptomyces microflavus</name>
    <name type="common">Streptomyces lipmanii</name>
    <dbReference type="NCBI Taxonomy" id="1919"/>
    <lineage>
        <taxon>Bacteria</taxon>
        <taxon>Bacillati</taxon>
        <taxon>Actinomycetota</taxon>
        <taxon>Actinomycetes</taxon>
        <taxon>Kitasatosporales</taxon>
        <taxon>Streptomycetaceae</taxon>
        <taxon>Streptomyces</taxon>
    </lineage>
</organism>
<comment type="caution">
    <text evidence="2">The sequence shown here is derived from an EMBL/GenBank/DDBJ whole genome shotgun (WGS) entry which is preliminary data.</text>
</comment>
<gene>
    <name evidence="2" type="ORF">G3I39_01825</name>
</gene>